<keyword evidence="4 6" id="KW-0472">Membrane</keyword>
<dbReference type="Gene3D" id="2.40.170.20">
    <property type="entry name" value="TonB-dependent receptor, beta-barrel domain"/>
    <property type="match status" value="1"/>
</dbReference>
<dbReference type="Pfam" id="PF00593">
    <property type="entry name" value="TonB_dep_Rec_b-barrel"/>
    <property type="match status" value="1"/>
</dbReference>
<keyword evidence="12" id="KW-1185">Reference proteome</keyword>
<evidence type="ECO:0000256" key="8">
    <source>
        <dbReference type="SAM" id="SignalP"/>
    </source>
</evidence>
<evidence type="ECO:0000256" key="3">
    <source>
        <dbReference type="ARBA" id="ARBA00023077"/>
    </source>
</evidence>
<sequence length="1094" mass="116610">MNMRTLLGASALASTLVLMPVAAFAQTDSQTATSTTAPGAQEDDTAAQDATPDNRANNGDVVVTGSRIRLTNKFDAAIPVESVNAAELLGTRGDISLGDAISQLPQLRSTFSQANSTGSIGTAGLNLLDLRGIGTARTLTLVNGRRVVTAVPGSYTPDTNTIPFDLVEAVDIVTGGQSAVYGSDAISGVVNFKLKRDFVGTRLRAQGGVTSYGDRGTYLVSGITGANFADGRFNLTVSAEYSKSNPVFFAQRPYLGAYGGTPAFINSQITNAPNRNFDGIPNTTFVPRGSVFGNRSIGGTVVTQCPTTATAANAAQRAAICTGQTSPTGSPIAYNYLFQPDGSLLRDSPSTTGLTDNRAIGGGVLFGGTASGLEGAMLLPGLDRFLANILLNGEISPAFKPFVEFSFANIKATQQSTQPSFTGGTLTSSFSVNNPFLTPAARATLGTILAPGATSFTLNRFNNDLGTRAEFHTRRTYRGVIGVRGDLTPSGDLYYEVAGNYGRTENFYRTGGNVLLANYRNAVNAVVAPANYTGSNFVLNSQGQRIICSANAAGTNAAPGCVPLNLFGQNAADPRAINYILHTSTRNQWAEQINATAFISGNTGSFFNLPGGPVYFSFGGEYRREDAFSGQDAITASGATFLNPAATFDPPAVNIKEAYGELRLPLLANIPFIKELTVEGAGRVSDYGGNTGSVWAWNAGLIWAPVRDLRLRGTFSRSVRAPNLSNLYASQSTTFVSVADPCDQPGGTNASNNITSNPNRVRNCAAAGIPTTITFTDPTTGAQLIRPWTNQSPSTIPGVNQGNIGLTPEVGNSFTLGLVYQPQQVPGLTFKVDYYNIRVKNVISGLTGQQIINRCYDDTNGINNQFCAAVFRRQSSDPVQNGTFLGQTGRTIDQSQFTFAQAGNGISFINQPYNFAALKTNGIDFDVQYAKRFSENASLNANFTVAYIFNRLNYTYIAEPGRYDRQDSMLGDPKWQARFNLNGKVGVIDFGYTARYVGRQIVSGLVYETFFASQGRPALNPDARPFVYYSPIVYHDARIGVNATEKFRLYLGVDNITNQLPPYELTGIGNTATGNDAIYPNIGRFLYAGVEARF</sequence>
<comment type="caution">
    <text evidence="11">The sequence shown here is derived from an EMBL/GenBank/DDBJ whole genome shotgun (WGS) entry which is preliminary data.</text>
</comment>
<dbReference type="Pfam" id="PF07715">
    <property type="entry name" value="Plug"/>
    <property type="match status" value="1"/>
</dbReference>
<keyword evidence="2 8" id="KW-0732">Signal</keyword>
<dbReference type="RefSeq" id="WP_206362776.1">
    <property type="nucleotide sequence ID" value="NZ_JACHNX010000003.1"/>
</dbReference>
<evidence type="ECO:0000256" key="4">
    <source>
        <dbReference type="ARBA" id="ARBA00023136"/>
    </source>
</evidence>
<evidence type="ECO:0000256" key="2">
    <source>
        <dbReference type="ARBA" id="ARBA00022729"/>
    </source>
</evidence>
<dbReference type="PROSITE" id="PS01156">
    <property type="entry name" value="TONB_DEPENDENT_REC_2"/>
    <property type="match status" value="1"/>
</dbReference>
<evidence type="ECO:0000259" key="10">
    <source>
        <dbReference type="Pfam" id="PF07715"/>
    </source>
</evidence>
<keyword evidence="5" id="KW-0998">Cell outer membrane</keyword>
<comment type="subcellular location">
    <subcellularLocation>
        <location evidence="1 6">Cell outer membrane</location>
    </subcellularLocation>
</comment>
<dbReference type="InterPro" id="IPR010917">
    <property type="entry name" value="TonB_rcpt_CS"/>
</dbReference>
<feature type="region of interest" description="Disordered" evidence="7">
    <location>
        <begin position="30"/>
        <end position="60"/>
    </location>
</feature>
<dbReference type="InterPro" id="IPR012910">
    <property type="entry name" value="Plug_dom"/>
</dbReference>
<evidence type="ECO:0000256" key="5">
    <source>
        <dbReference type="ARBA" id="ARBA00023237"/>
    </source>
</evidence>
<dbReference type="Gene3D" id="2.170.130.10">
    <property type="entry name" value="TonB-dependent receptor, plug domain"/>
    <property type="match status" value="1"/>
</dbReference>
<comment type="similarity">
    <text evidence="6">Belongs to the TonB-dependent receptor family.</text>
</comment>
<dbReference type="InterPro" id="IPR000531">
    <property type="entry name" value="Beta-barrel_TonB"/>
</dbReference>
<dbReference type="EMBL" id="JACHNX010000003">
    <property type="protein sequence ID" value="MBB4609006.1"/>
    <property type="molecule type" value="Genomic_DNA"/>
</dbReference>
<dbReference type="PANTHER" id="PTHR47234:SF2">
    <property type="entry name" value="TONB-DEPENDENT RECEPTOR"/>
    <property type="match status" value="1"/>
</dbReference>
<reference evidence="11 12" key="1">
    <citation type="submission" date="2020-08" db="EMBL/GenBank/DDBJ databases">
        <title>Genomic Encyclopedia of Type Strains, Phase IV (KMG-IV): sequencing the most valuable type-strain genomes for metagenomic binning, comparative biology and taxonomic classification.</title>
        <authorList>
            <person name="Goeker M."/>
        </authorList>
    </citation>
    <scope>NUCLEOTIDE SEQUENCE [LARGE SCALE GENOMIC DNA]</scope>
    <source>
        <strain evidence="11 12">DSM 14562</strain>
    </source>
</reference>
<accession>A0ABR6K7E9</accession>
<feature type="domain" description="TonB-dependent receptor-like beta-barrel" evidence="9">
    <location>
        <begin position="471"/>
        <end position="1056"/>
    </location>
</feature>
<name>A0ABR6K7E9_9SPHN</name>
<evidence type="ECO:0000313" key="11">
    <source>
        <dbReference type="EMBL" id="MBB4609006.1"/>
    </source>
</evidence>
<gene>
    <name evidence="11" type="ORF">GGQ89_001213</name>
</gene>
<dbReference type="SUPFAM" id="SSF56935">
    <property type="entry name" value="Porins"/>
    <property type="match status" value="1"/>
</dbReference>
<evidence type="ECO:0000259" key="9">
    <source>
        <dbReference type="Pfam" id="PF00593"/>
    </source>
</evidence>
<keyword evidence="11" id="KW-0675">Receptor</keyword>
<keyword evidence="3 6" id="KW-0798">TonB box</keyword>
<evidence type="ECO:0000256" key="1">
    <source>
        <dbReference type="ARBA" id="ARBA00004442"/>
    </source>
</evidence>
<dbReference type="InterPro" id="IPR036942">
    <property type="entry name" value="Beta-barrel_TonB_sf"/>
</dbReference>
<evidence type="ECO:0000256" key="7">
    <source>
        <dbReference type="SAM" id="MobiDB-lite"/>
    </source>
</evidence>
<feature type="signal peptide" evidence="8">
    <location>
        <begin position="1"/>
        <end position="25"/>
    </location>
</feature>
<feature type="chain" id="PRO_5047012534" evidence="8">
    <location>
        <begin position="26"/>
        <end position="1094"/>
    </location>
</feature>
<proteinExistence type="inferred from homology"/>
<evidence type="ECO:0000313" key="12">
    <source>
        <dbReference type="Proteomes" id="UP000584663"/>
    </source>
</evidence>
<organism evidence="11 12">
    <name type="scientific">Sphingomonas yabuuchiae</name>
    <dbReference type="NCBI Taxonomy" id="172044"/>
    <lineage>
        <taxon>Bacteria</taxon>
        <taxon>Pseudomonadati</taxon>
        <taxon>Pseudomonadota</taxon>
        <taxon>Alphaproteobacteria</taxon>
        <taxon>Sphingomonadales</taxon>
        <taxon>Sphingomonadaceae</taxon>
        <taxon>Sphingomonas</taxon>
    </lineage>
</organism>
<dbReference type="Proteomes" id="UP000584663">
    <property type="component" value="Unassembled WGS sequence"/>
</dbReference>
<feature type="domain" description="TonB-dependent receptor plug" evidence="10">
    <location>
        <begin position="73"/>
        <end position="189"/>
    </location>
</feature>
<protein>
    <submittedName>
        <fullName evidence="11">Outer membrane receptor protein involved in Fe transport</fullName>
    </submittedName>
</protein>
<dbReference type="InterPro" id="IPR037066">
    <property type="entry name" value="Plug_dom_sf"/>
</dbReference>
<dbReference type="PANTHER" id="PTHR47234">
    <property type="match status" value="1"/>
</dbReference>
<evidence type="ECO:0000256" key="6">
    <source>
        <dbReference type="RuleBase" id="RU003357"/>
    </source>
</evidence>